<evidence type="ECO:0000313" key="2">
    <source>
        <dbReference type="Proteomes" id="UP000828251"/>
    </source>
</evidence>
<comment type="caution">
    <text evidence="1">The sequence shown here is derived from an EMBL/GenBank/DDBJ whole genome shotgun (WGS) entry which is preliminary data.</text>
</comment>
<sequence>MNSGKRDDRKGKRVRDLGEGGAEFVSKIYSGKGKMFGIWGKCKGFGERDMLKMKWGKKERDFRVGELGKKADEWGEMT</sequence>
<reference evidence="1 2" key="1">
    <citation type="journal article" date="2021" name="Plant Biotechnol. J.">
        <title>Multi-omics assisted identification of the key and species-specific regulatory components of drought-tolerant mechanisms in Gossypium stocksii.</title>
        <authorList>
            <person name="Yu D."/>
            <person name="Ke L."/>
            <person name="Zhang D."/>
            <person name="Wu Y."/>
            <person name="Sun Y."/>
            <person name="Mei J."/>
            <person name="Sun J."/>
            <person name="Sun Y."/>
        </authorList>
    </citation>
    <scope>NUCLEOTIDE SEQUENCE [LARGE SCALE GENOMIC DNA]</scope>
    <source>
        <strain evidence="2">cv. E1</strain>
        <tissue evidence="1">Leaf</tissue>
    </source>
</reference>
<gene>
    <name evidence="1" type="ORF">J1N35_011993</name>
</gene>
<evidence type="ECO:0000313" key="1">
    <source>
        <dbReference type="EMBL" id="KAH1108225.1"/>
    </source>
</evidence>
<name>A0A9D4ADV8_9ROSI</name>
<dbReference type="Proteomes" id="UP000828251">
    <property type="component" value="Unassembled WGS sequence"/>
</dbReference>
<protein>
    <submittedName>
        <fullName evidence="1">Uncharacterized protein</fullName>
    </submittedName>
</protein>
<accession>A0A9D4ADV8</accession>
<dbReference type="EMBL" id="JAIQCV010000004">
    <property type="protein sequence ID" value="KAH1108225.1"/>
    <property type="molecule type" value="Genomic_DNA"/>
</dbReference>
<organism evidence="1 2">
    <name type="scientific">Gossypium stocksii</name>
    <dbReference type="NCBI Taxonomy" id="47602"/>
    <lineage>
        <taxon>Eukaryota</taxon>
        <taxon>Viridiplantae</taxon>
        <taxon>Streptophyta</taxon>
        <taxon>Embryophyta</taxon>
        <taxon>Tracheophyta</taxon>
        <taxon>Spermatophyta</taxon>
        <taxon>Magnoliopsida</taxon>
        <taxon>eudicotyledons</taxon>
        <taxon>Gunneridae</taxon>
        <taxon>Pentapetalae</taxon>
        <taxon>rosids</taxon>
        <taxon>malvids</taxon>
        <taxon>Malvales</taxon>
        <taxon>Malvaceae</taxon>
        <taxon>Malvoideae</taxon>
        <taxon>Gossypium</taxon>
    </lineage>
</organism>
<dbReference type="AlphaFoldDB" id="A0A9D4ADV8"/>
<keyword evidence="2" id="KW-1185">Reference proteome</keyword>
<proteinExistence type="predicted"/>